<dbReference type="GeneID" id="88624559"/>
<evidence type="ECO:0000256" key="1">
    <source>
        <dbReference type="SAM" id="MobiDB-lite"/>
    </source>
</evidence>
<protein>
    <submittedName>
        <fullName evidence="2">Uncharacterized protein</fullName>
    </submittedName>
</protein>
<dbReference type="RefSeq" id="WP_319619364.1">
    <property type="nucleotide sequence ID" value="NZ_JAWXXR010000001.1"/>
</dbReference>
<evidence type="ECO:0000313" key="2">
    <source>
        <dbReference type="EMBL" id="MDX6017356.1"/>
    </source>
</evidence>
<gene>
    <name evidence="2" type="ORF">SIL79_13585</name>
</gene>
<comment type="caution">
    <text evidence="2">The sequence shown here is derived from an EMBL/GenBank/DDBJ whole genome shotgun (WGS) entry which is preliminary data.</text>
</comment>
<dbReference type="Proteomes" id="UP001272773">
    <property type="component" value="Unassembled WGS sequence"/>
</dbReference>
<keyword evidence="3" id="KW-1185">Reference proteome</keyword>
<sequence length="88" mass="9558">MSKDYRSPKTWLGSEDENVLKLLSELMKTVAELATICASHTHSTSPAPNEAGDGECSSRAKGQARPNHQVNHRQPSIYSIPAQLPQGT</sequence>
<name>A0ABU4QD38_9GAMM</name>
<organism evidence="2 3">
    <name type="scientific">Shewanella indica</name>
    <dbReference type="NCBI Taxonomy" id="768528"/>
    <lineage>
        <taxon>Bacteria</taxon>
        <taxon>Pseudomonadati</taxon>
        <taxon>Pseudomonadota</taxon>
        <taxon>Gammaproteobacteria</taxon>
        <taxon>Alteromonadales</taxon>
        <taxon>Shewanellaceae</taxon>
        <taxon>Shewanella</taxon>
    </lineage>
</organism>
<reference evidence="2 3" key="1">
    <citation type="submission" date="2023-11" db="EMBL/GenBank/DDBJ databases">
        <title>MicrobeMod: A computational toolkit for identifying prokaryotic methylation and restriction-modification with nanopore sequencing.</title>
        <authorList>
            <person name="Crits-Christoph A."/>
            <person name="Kang S.C."/>
            <person name="Lee H."/>
            <person name="Ostrov N."/>
        </authorList>
    </citation>
    <scope>NUCLEOTIDE SEQUENCE [LARGE SCALE GENOMIC DNA]</scope>
    <source>
        <strain evidence="2 3">ATCC BAA-2732</strain>
    </source>
</reference>
<dbReference type="EMBL" id="JAWXXR010000001">
    <property type="protein sequence ID" value="MDX6017356.1"/>
    <property type="molecule type" value="Genomic_DNA"/>
</dbReference>
<feature type="compositionally biased region" description="Polar residues" evidence="1">
    <location>
        <begin position="66"/>
        <end position="77"/>
    </location>
</feature>
<feature type="region of interest" description="Disordered" evidence="1">
    <location>
        <begin position="40"/>
        <end position="88"/>
    </location>
</feature>
<accession>A0ABU4QD38</accession>
<proteinExistence type="predicted"/>
<evidence type="ECO:0000313" key="3">
    <source>
        <dbReference type="Proteomes" id="UP001272773"/>
    </source>
</evidence>